<dbReference type="EMBL" id="PNHK01000112">
    <property type="protein sequence ID" value="PMD04378.1"/>
    <property type="molecule type" value="Genomic_DNA"/>
</dbReference>
<accession>A0A2N6VK09</accession>
<protein>
    <submittedName>
        <fullName evidence="2">Oxidoreductase</fullName>
    </submittedName>
</protein>
<gene>
    <name evidence="2" type="ORF">CJ199_12410</name>
</gene>
<feature type="non-terminal residue" evidence="2">
    <location>
        <position position="1"/>
    </location>
</feature>
<evidence type="ECO:0000256" key="1">
    <source>
        <dbReference type="SAM" id="MobiDB-lite"/>
    </source>
</evidence>
<feature type="region of interest" description="Disordered" evidence="1">
    <location>
        <begin position="1"/>
        <end position="39"/>
    </location>
</feature>
<comment type="caution">
    <text evidence="2">The sequence shown here is derived from an EMBL/GenBank/DDBJ whole genome shotgun (WGS) entry which is preliminary data.</text>
</comment>
<dbReference type="Proteomes" id="UP000235598">
    <property type="component" value="Unassembled WGS sequence"/>
</dbReference>
<sequence>AGRKASTHRPFPGEGKGTVSKDAGGWPTLGPSDLAYPGLAEPTAMSAEQIRDVVEA</sequence>
<reference evidence="2 3" key="1">
    <citation type="submission" date="2017-09" db="EMBL/GenBank/DDBJ databases">
        <title>Bacterial strain isolated from the female urinary microbiota.</title>
        <authorList>
            <person name="Thomas-White K."/>
            <person name="Kumar N."/>
            <person name="Forster S."/>
            <person name="Putonti C."/>
            <person name="Lawley T."/>
            <person name="Wolfe A.J."/>
        </authorList>
    </citation>
    <scope>NUCLEOTIDE SEQUENCE [LARGE SCALE GENOMIC DNA]</scope>
    <source>
        <strain evidence="2 3">UMB1301</strain>
    </source>
</reference>
<organism evidence="2 3">
    <name type="scientific">Brevibacterium paucivorans</name>
    <dbReference type="NCBI Taxonomy" id="170994"/>
    <lineage>
        <taxon>Bacteria</taxon>
        <taxon>Bacillati</taxon>
        <taxon>Actinomycetota</taxon>
        <taxon>Actinomycetes</taxon>
        <taxon>Micrococcales</taxon>
        <taxon>Brevibacteriaceae</taxon>
        <taxon>Brevibacterium</taxon>
    </lineage>
</organism>
<dbReference type="AlphaFoldDB" id="A0A2N6VK09"/>
<evidence type="ECO:0000313" key="3">
    <source>
        <dbReference type="Proteomes" id="UP000235598"/>
    </source>
</evidence>
<evidence type="ECO:0000313" key="2">
    <source>
        <dbReference type="EMBL" id="PMD04378.1"/>
    </source>
</evidence>
<feature type="non-terminal residue" evidence="2">
    <location>
        <position position="56"/>
    </location>
</feature>
<name>A0A2N6VK09_9MICO</name>
<proteinExistence type="predicted"/>